<accession>X1G747</accession>
<name>X1G747_9ZZZZ</name>
<sequence length="46" mass="5011">MTDYAIGAGGAKFILAEFILPLRVRLGPQVVHPEPSSSRQQEVSDE</sequence>
<protein>
    <submittedName>
        <fullName evidence="1">Uncharacterized protein</fullName>
    </submittedName>
</protein>
<reference evidence="1" key="1">
    <citation type="journal article" date="2014" name="Front. Microbiol.">
        <title>High frequency of phylogenetically diverse reductive dehalogenase-homologous genes in deep subseafloor sedimentary metagenomes.</title>
        <authorList>
            <person name="Kawai M."/>
            <person name="Futagami T."/>
            <person name="Toyoda A."/>
            <person name="Takaki Y."/>
            <person name="Nishi S."/>
            <person name="Hori S."/>
            <person name="Arai W."/>
            <person name="Tsubouchi T."/>
            <person name="Morono Y."/>
            <person name="Uchiyama I."/>
            <person name="Ito T."/>
            <person name="Fujiyama A."/>
            <person name="Inagaki F."/>
            <person name="Takami H."/>
        </authorList>
    </citation>
    <scope>NUCLEOTIDE SEQUENCE</scope>
    <source>
        <strain evidence="1">Expedition CK06-06</strain>
    </source>
</reference>
<comment type="caution">
    <text evidence="1">The sequence shown here is derived from an EMBL/GenBank/DDBJ whole genome shotgun (WGS) entry which is preliminary data.</text>
</comment>
<organism evidence="1">
    <name type="scientific">marine sediment metagenome</name>
    <dbReference type="NCBI Taxonomy" id="412755"/>
    <lineage>
        <taxon>unclassified sequences</taxon>
        <taxon>metagenomes</taxon>
        <taxon>ecological metagenomes</taxon>
    </lineage>
</organism>
<dbReference type="EMBL" id="BARU01024764">
    <property type="protein sequence ID" value="GAH53057.1"/>
    <property type="molecule type" value="Genomic_DNA"/>
</dbReference>
<gene>
    <name evidence="1" type="ORF">S03H2_39994</name>
</gene>
<proteinExistence type="predicted"/>
<evidence type="ECO:0000313" key="1">
    <source>
        <dbReference type="EMBL" id="GAH53057.1"/>
    </source>
</evidence>
<dbReference type="AlphaFoldDB" id="X1G747"/>